<evidence type="ECO:0000313" key="5">
    <source>
        <dbReference type="EMBL" id="KAK7286600.1"/>
    </source>
</evidence>
<sequence>MFENVPSRDAIFMKCELHDWSDDHCLRLLKNCYKAILDAGKMIVVDSVLSIMPEKTVAAKGALGSDVIMMTQKRRWEGANNRSVEH</sequence>
<accession>A0AAN9IUI1</accession>
<reference evidence="5 6" key="1">
    <citation type="submission" date="2024-01" db="EMBL/GenBank/DDBJ databases">
        <title>The genomes of 5 underutilized Papilionoideae crops provide insights into root nodulation and disease resistance.</title>
        <authorList>
            <person name="Yuan L."/>
        </authorList>
    </citation>
    <scope>NUCLEOTIDE SEQUENCE [LARGE SCALE GENOMIC DNA]</scope>
    <source>
        <strain evidence="5">LY-2023</strain>
        <tissue evidence="5">Leaf</tissue>
    </source>
</reference>
<dbReference type="GO" id="GO:0032259">
    <property type="term" value="P:methylation"/>
    <property type="evidence" value="ECO:0007669"/>
    <property type="project" value="UniProtKB-KW"/>
</dbReference>
<dbReference type="PROSITE" id="PS51683">
    <property type="entry name" value="SAM_OMT_II"/>
    <property type="match status" value="1"/>
</dbReference>
<keyword evidence="3" id="KW-0949">S-adenosyl-L-methionine</keyword>
<keyword evidence="6" id="KW-1185">Reference proteome</keyword>
<dbReference type="InterPro" id="IPR016461">
    <property type="entry name" value="COMT-like"/>
</dbReference>
<protein>
    <recommendedName>
        <fullName evidence="4">O-methyltransferase C-terminal domain-containing protein</fullName>
    </recommendedName>
</protein>
<evidence type="ECO:0000256" key="1">
    <source>
        <dbReference type="ARBA" id="ARBA00022603"/>
    </source>
</evidence>
<comment type="caution">
    <text evidence="5">The sequence shown here is derived from an EMBL/GenBank/DDBJ whole genome shotgun (WGS) entry which is preliminary data.</text>
</comment>
<dbReference type="Gene3D" id="3.40.50.150">
    <property type="entry name" value="Vaccinia Virus protein VP39"/>
    <property type="match status" value="1"/>
</dbReference>
<dbReference type="EMBL" id="JAYKXN010000005">
    <property type="protein sequence ID" value="KAK7286600.1"/>
    <property type="molecule type" value="Genomic_DNA"/>
</dbReference>
<evidence type="ECO:0000259" key="4">
    <source>
        <dbReference type="Pfam" id="PF00891"/>
    </source>
</evidence>
<name>A0AAN9IUI1_CLITE</name>
<evidence type="ECO:0000256" key="3">
    <source>
        <dbReference type="ARBA" id="ARBA00022691"/>
    </source>
</evidence>
<keyword evidence="2" id="KW-0808">Transferase</keyword>
<dbReference type="Proteomes" id="UP001359559">
    <property type="component" value="Unassembled WGS sequence"/>
</dbReference>
<gene>
    <name evidence="5" type="ORF">RJT34_21707</name>
</gene>
<proteinExistence type="predicted"/>
<dbReference type="GO" id="GO:0008171">
    <property type="term" value="F:O-methyltransferase activity"/>
    <property type="evidence" value="ECO:0007669"/>
    <property type="project" value="InterPro"/>
</dbReference>
<evidence type="ECO:0000256" key="2">
    <source>
        <dbReference type="ARBA" id="ARBA00022679"/>
    </source>
</evidence>
<feature type="domain" description="O-methyltransferase C-terminal" evidence="4">
    <location>
        <begin position="1"/>
        <end position="77"/>
    </location>
</feature>
<dbReference type="AlphaFoldDB" id="A0AAN9IUI1"/>
<dbReference type="Pfam" id="PF00891">
    <property type="entry name" value="Methyltransf_2"/>
    <property type="match status" value="1"/>
</dbReference>
<dbReference type="InterPro" id="IPR029063">
    <property type="entry name" value="SAM-dependent_MTases_sf"/>
</dbReference>
<organism evidence="5 6">
    <name type="scientific">Clitoria ternatea</name>
    <name type="common">Butterfly pea</name>
    <dbReference type="NCBI Taxonomy" id="43366"/>
    <lineage>
        <taxon>Eukaryota</taxon>
        <taxon>Viridiplantae</taxon>
        <taxon>Streptophyta</taxon>
        <taxon>Embryophyta</taxon>
        <taxon>Tracheophyta</taxon>
        <taxon>Spermatophyta</taxon>
        <taxon>Magnoliopsida</taxon>
        <taxon>eudicotyledons</taxon>
        <taxon>Gunneridae</taxon>
        <taxon>Pentapetalae</taxon>
        <taxon>rosids</taxon>
        <taxon>fabids</taxon>
        <taxon>Fabales</taxon>
        <taxon>Fabaceae</taxon>
        <taxon>Papilionoideae</taxon>
        <taxon>50 kb inversion clade</taxon>
        <taxon>NPAAA clade</taxon>
        <taxon>indigoferoid/millettioid clade</taxon>
        <taxon>Phaseoleae</taxon>
        <taxon>Clitoria</taxon>
    </lineage>
</organism>
<dbReference type="PANTHER" id="PTHR11746">
    <property type="entry name" value="O-METHYLTRANSFERASE"/>
    <property type="match status" value="1"/>
</dbReference>
<evidence type="ECO:0000313" key="6">
    <source>
        <dbReference type="Proteomes" id="UP001359559"/>
    </source>
</evidence>
<dbReference type="SUPFAM" id="SSF53335">
    <property type="entry name" value="S-adenosyl-L-methionine-dependent methyltransferases"/>
    <property type="match status" value="1"/>
</dbReference>
<keyword evidence="1" id="KW-0489">Methyltransferase</keyword>
<dbReference type="InterPro" id="IPR001077">
    <property type="entry name" value="COMT_C"/>
</dbReference>